<accession>A0AAE3D3K4</accession>
<evidence type="ECO:0000256" key="1">
    <source>
        <dbReference type="SAM" id="Phobius"/>
    </source>
</evidence>
<evidence type="ECO:0000313" key="2">
    <source>
        <dbReference type="EMBL" id="MBW8639758.1"/>
    </source>
</evidence>
<organism evidence="2 3">
    <name type="scientific">Flavimaribacter sediminis</name>
    <dbReference type="NCBI Taxonomy" id="2865987"/>
    <lineage>
        <taxon>Bacteria</taxon>
        <taxon>Pseudomonadati</taxon>
        <taxon>Pseudomonadota</taxon>
        <taxon>Alphaproteobacteria</taxon>
        <taxon>Hyphomicrobiales</taxon>
        <taxon>Rhizobiaceae</taxon>
        <taxon>Flavimaribacter</taxon>
    </lineage>
</organism>
<gene>
    <name evidence="2" type="ORF">K1W69_21370</name>
</gene>
<sequence length="118" mass="13369">MIRILRRLFLVVGAIVAILAAGFLSVFFTIQILYINPVERLSETIDVVMDREEVISALDDFAEGRDDKSSGWFGYRFGYDKDGDDIYIGYSNGFDGSNLVIDFDGETGKVTSKRYFRD</sequence>
<protein>
    <submittedName>
        <fullName evidence="2">Uncharacterized protein</fullName>
    </submittedName>
</protein>
<name>A0AAE3D3K4_9HYPH</name>
<dbReference type="Proteomes" id="UP001196509">
    <property type="component" value="Unassembled WGS sequence"/>
</dbReference>
<comment type="caution">
    <text evidence="2">The sequence shown here is derived from an EMBL/GenBank/DDBJ whole genome shotgun (WGS) entry which is preliminary data.</text>
</comment>
<keyword evidence="1" id="KW-0472">Membrane</keyword>
<keyword evidence="1" id="KW-1133">Transmembrane helix</keyword>
<dbReference type="RefSeq" id="WP_220230465.1">
    <property type="nucleotide sequence ID" value="NZ_JAICBX010000004.1"/>
</dbReference>
<keyword evidence="1" id="KW-0812">Transmembrane</keyword>
<evidence type="ECO:0000313" key="3">
    <source>
        <dbReference type="Proteomes" id="UP001196509"/>
    </source>
</evidence>
<feature type="transmembrane region" description="Helical" evidence="1">
    <location>
        <begin position="7"/>
        <end position="34"/>
    </location>
</feature>
<proteinExistence type="predicted"/>
<reference evidence="2" key="1">
    <citation type="submission" date="2021-08" db="EMBL/GenBank/DDBJ databases">
        <title>Hoeflea bacterium WL0058 sp. nov., isolated from the sediment.</title>
        <authorList>
            <person name="Wang L."/>
            <person name="Zhang D."/>
        </authorList>
    </citation>
    <scope>NUCLEOTIDE SEQUENCE</scope>
    <source>
        <strain evidence="2">WL0058</strain>
    </source>
</reference>
<keyword evidence="3" id="KW-1185">Reference proteome</keyword>
<dbReference type="AlphaFoldDB" id="A0AAE3D3K4"/>
<dbReference type="EMBL" id="JAICBX010000004">
    <property type="protein sequence ID" value="MBW8639758.1"/>
    <property type="molecule type" value="Genomic_DNA"/>
</dbReference>